<protein>
    <submittedName>
        <fullName evidence="2">Uncharacterized protein</fullName>
    </submittedName>
</protein>
<reference evidence="2" key="2">
    <citation type="submission" date="2020-09" db="EMBL/GenBank/DDBJ databases">
        <authorList>
            <person name="Sun Q."/>
            <person name="Ohkuma M."/>
        </authorList>
    </citation>
    <scope>NUCLEOTIDE SEQUENCE</scope>
    <source>
        <strain evidence="2">JCM 3090</strain>
    </source>
</reference>
<dbReference type="RefSeq" id="WP_189171164.1">
    <property type="nucleotide sequence ID" value="NZ_BMQB01000007.1"/>
</dbReference>
<feature type="signal peptide" evidence="1">
    <location>
        <begin position="1"/>
        <end position="22"/>
    </location>
</feature>
<accession>A0A8J3B877</accession>
<sequence>MIKSTGSAAVAAAVALAGCASCSLSTGSDFFDRAVVPHSEVKLGDAVMAFFVGPQNSEMFTPIGEVHEPGYLILVNGDGSFRAVRTKRMDMMRPAWSDHGLYFTDESSDYHLTAAGLRKTDNPKTTAQNLMFALPAGGAVGVHNGGGDSDRGYNNQVAAITADGSRLHDVQGNYFTGALCGGEIFGLADNTGTHAAEASASPGTTADPAARPQMLARLYPAESGEKVIAWRPFFSGSTVIGQVPCRNGVLEFLSEDGNGSGIARPSIVSWDTRTGRARIRPLTFADGTEPSSDDFDYAVQDLRGNQLHWVNGDGRVFSTDIATGRTTTRFNTGLATGVHDMQTLYAFSAGRLHTVSTIREAKGNLTYTVFDRTGGEIVRRVDIPIPHTEISISYLSLSHMAARPDA</sequence>
<feature type="chain" id="PRO_5038744053" evidence="1">
    <location>
        <begin position="23"/>
        <end position="406"/>
    </location>
</feature>
<dbReference type="SUPFAM" id="SSF50969">
    <property type="entry name" value="YVTN repeat-like/Quinoprotein amine dehydrogenase"/>
    <property type="match status" value="1"/>
</dbReference>
<gene>
    <name evidence="2" type="ORF">GCM10010123_34260</name>
</gene>
<dbReference type="EMBL" id="BMQB01000007">
    <property type="protein sequence ID" value="GGK01537.1"/>
    <property type="molecule type" value="Genomic_DNA"/>
</dbReference>
<dbReference type="AlphaFoldDB" id="A0A8J3B877"/>
<dbReference type="PROSITE" id="PS51257">
    <property type="entry name" value="PROKAR_LIPOPROTEIN"/>
    <property type="match status" value="1"/>
</dbReference>
<proteinExistence type="predicted"/>
<organism evidence="2 3">
    <name type="scientific">Pilimelia anulata</name>
    <dbReference type="NCBI Taxonomy" id="53371"/>
    <lineage>
        <taxon>Bacteria</taxon>
        <taxon>Bacillati</taxon>
        <taxon>Actinomycetota</taxon>
        <taxon>Actinomycetes</taxon>
        <taxon>Micromonosporales</taxon>
        <taxon>Micromonosporaceae</taxon>
        <taxon>Pilimelia</taxon>
    </lineage>
</organism>
<evidence type="ECO:0000256" key="1">
    <source>
        <dbReference type="SAM" id="SignalP"/>
    </source>
</evidence>
<dbReference type="Proteomes" id="UP000649739">
    <property type="component" value="Unassembled WGS sequence"/>
</dbReference>
<evidence type="ECO:0000313" key="3">
    <source>
        <dbReference type="Proteomes" id="UP000649739"/>
    </source>
</evidence>
<keyword evidence="3" id="KW-1185">Reference proteome</keyword>
<reference evidence="2" key="1">
    <citation type="journal article" date="2014" name="Int. J. Syst. Evol. Microbiol.">
        <title>Complete genome sequence of Corynebacterium casei LMG S-19264T (=DSM 44701T), isolated from a smear-ripened cheese.</title>
        <authorList>
            <consortium name="US DOE Joint Genome Institute (JGI-PGF)"/>
            <person name="Walter F."/>
            <person name="Albersmeier A."/>
            <person name="Kalinowski J."/>
            <person name="Ruckert C."/>
        </authorList>
    </citation>
    <scope>NUCLEOTIDE SEQUENCE</scope>
    <source>
        <strain evidence="2">JCM 3090</strain>
    </source>
</reference>
<dbReference type="InterPro" id="IPR011044">
    <property type="entry name" value="Quino_amine_DH_bsu"/>
</dbReference>
<name>A0A8J3B877_9ACTN</name>
<evidence type="ECO:0000313" key="2">
    <source>
        <dbReference type="EMBL" id="GGK01537.1"/>
    </source>
</evidence>
<keyword evidence="1" id="KW-0732">Signal</keyword>
<comment type="caution">
    <text evidence="2">The sequence shown here is derived from an EMBL/GenBank/DDBJ whole genome shotgun (WGS) entry which is preliminary data.</text>
</comment>